<dbReference type="PROSITE" id="PS51180">
    <property type="entry name" value="BRO1"/>
    <property type="match status" value="1"/>
</dbReference>
<proteinExistence type="predicted"/>
<evidence type="ECO:0000256" key="1">
    <source>
        <dbReference type="SAM" id="MobiDB-lite"/>
    </source>
</evidence>
<protein>
    <submittedName>
        <fullName evidence="3">Vacuolar protein-sorting protein bro1</fullName>
    </submittedName>
</protein>
<feature type="region of interest" description="Disordered" evidence="1">
    <location>
        <begin position="327"/>
        <end position="351"/>
    </location>
</feature>
<dbReference type="Gene3D" id="1.25.40.280">
    <property type="entry name" value="alix/aip1 like domains"/>
    <property type="match status" value="1"/>
</dbReference>
<dbReference type="SMART" id="SM01041">
    <property type="entry name" value="BRO1"/>
    <property type="match status" value="1"/>
</dbReference>
<reference evidence="4" key="1">
    <citation type="journal article" date="2015" name="PLoS Genet.">
        <title>Genome Sequence and Transcriptome Analyses of Chrysochromulina tobin: Metabolic Tools for Enhanced Algal Fitness in the Prominent Order Prymnesiales (Haptophyceae).</title>
        <authorList>
            <person name="Hovde B.T."/>
            <person name="Deodato C.R."/>
            <person name="Hunsperger H.M."/>
            <person name="Ryken S.A."/>
            <person name="Yost W."/>
            <person name="Jha R.K."/>
            <person name="Patterson J."/>
            <person name="Monnat R.J. Jr."/>
            <person name="Barlow S.B."/>
            <person name="Starkenburg S.R."/>
            <person name="Cattolico R.A."/>
        </authorList>
    </citation>
    <scope>NUCLEOTIDE SEQUENCE</scope>
    <source>
        <strain evidence="4">CCMP291</strain>
    </source>
</reference>
<keyword evidence="4" id="KW-1185">Reference proteome</keyword>
<dbReference type="Proteomes" id="UP000037460">
    <property type="component" value="Unassembled WGS sequence"/>
</dbReference>
<organism evidence="3 4">
    <name type="scientific">Chrysochromulina tobinii</name>
    <dbReference type="NCBI Taxonomy" id="1460289"/>
    <lineage>
        <taxon>Eukaryota</taxon>
        <taxon>Haptista</taxon>
        <taxon>Haptophyta</taxon>
        <taxon>Prymnesiophyceae</taxon>
        <taxon>Prymnesiales</taxon>
        <taxon>Chrysochromulinaceae</taxon>
        <taxon>Chrysochromulina</taxon>
    </lineage>
</organism>
<dbReference type="Pfam" id="PF03097">
    <property type="entry name" value="BRO1"/>
    <property type="match status" value="1"/>
</dbReference>
<evidence type="ECO:0000313" key="4">
    <source>
        <dbReference type="Proteomes" id="UP000037460"/>
    </source>
</evidence>
<dbReference type="InterPro" id="IPR004328">
    <property type="entry name" value="BRO1_dom"/>
</dbReference>
<comment type="caution">
    <text evidence="3">The sequence shown here is derived from an EMBL/GenBank/DDBJ whole genome shotgun (WGS) entry which is preliminary data.</text>
</comment>
<dbReference type="EMBL" id="JWZX01003121">
    <property type="protein sequence ID" value="KOO24135.1"/>
    <property type="molecule type" value="Genomic_DNA"/>
</dbReference>
<gene>
    <name evidence="3" type="ORF">Ctob_004829</name>
</gene>
<dbReference type="InterPro" id="IPR038499">
    <property type="entry name" value="BRO1_sf"/>
</dbReference>
<dbReference type="AlphaFoldDB" id="A0A0M0JCD8"/>
<feature type="domain" description="BRO1" evidence="2">
    <location>
        <begin position="1"/>
        <end position="351"/>
    </location>
</feature>
<name>A0A0M0JCD8_9EUKA</name>
<evidence type="ECO:0000259" key="2">
    <source>
        <dbReference type="PROSITE" id="PS51180"/>
    </source>
</evidence>
<dbReference type="OrthoDB" id="2141925at2759"/>
<dbReference type="PANTHER" id="PTHR23030">
    <property type="entry name" value="PCD6 INTERACTING PROTEIN-RELATED"/>
    <property type="match status" value="1"/>
</dbReference>
<sequence>MPFGSPAGQPANEAEALTKAKECDALRESLRKIADDFVAAPTEGAGVVDRRNLCGRYYTLAAAADAACGLRRASSDLPRLAWTDAFTGHEQPPTSSWGYELACALFNLAASLADLANGKPHKDAFKLYQQAAFTLDKLAEVSQQEGPWHGCEDLSGDTVSILSGLMLAQAQKALYLKIREENSAQPEMLEKLAAECASMFEEVSEQIRRTNKRPFRSFSSEWLAVIEANRLLLGGLAQQHAAKTHRINADAVFERVNEYGHQLARLAEGRRLTGAALETCRTHAPPIVHDHFGRLHASVEKEYAEAYREHLPDGPYWEYEPPPIDSLPPCKRIPAGGNAGRAKPVPPEELE</sequence>
<evidence type="ECO:0000313" key="3">
    <source>
        <dbReference type="EMBL" id="KOO24135.1"/>
    </source>
</evidence>
<accession>A0A0M0JCD8</accession>